<comment type="caution">
    <text evidence="1">The sequence shown here is derived from an EMBL/GenBank/DDBJ whole genome shotgun (WGS) entry which is preliminary data.</text>
</comment>
<reference evidence="1 2" key="1">
    <citation type="journal article" date="2019" name="PLoS Negl. Trop. Dis.">
        <title>Whole genome sequencing of Entamoeba nuttalli reveals mammalian host-related molecular signatures and a novel octapeptide-repeat surface protein.</title>
        <authorList>
            <person name="Tanaka M."/>
            <person name="Makiuchi T."/>
            <person name="Komiyama T."/>
            <person name="Shiina T."/>
            <person name="Osaki K."/>
            <person name="Tachibana H."/>
        </authorList>
    </citation>
    <scope>NUCLEOTIDE SEQUENCE [LARGE SCALE GENOMIC DNA]</scope>
    <source>
        <strain evidence="1 2">P19-061405</strain>
    </source>
</reference>
<evidence type="ECO:0000313" key="1">
    <source>
        <dbReference type="EMBL" id="GAB1219363.1"/>
    </source>
</evidence>
<keyword evidence="2" id="KW-1185">Reference proteome</keyword>
<organism evidence="1 2">
    <name type="scientific">Entamoeba nuttalli</name>
    <dbReference type="NCBI Taxonomy" id="412467"/>
    <lineage>
        <taxon>Eukaryota</taxon>
        <taxon>Amoebozoa</taxon>
        <taxon>Evosea</taxon>
        <taxon>Archamoebae</taxon>
        <taxon>Mastigamoebida</taxon>
        <taxon>Entamoebidae</taxon>
        <taxon>Entamoeba</taxon>
    </lineage>
</organism>
<protein>
    <submittedName>
        <fullName evidence="1">Uncharacterized protein</fullName>
    </submittedName>
</protein>
<gene>
    <name evidence="1" type="ORF">ENUP19_0021G0031</name>
</gene>
<dbReference type="Proteomes" id="UP001628156">
    <property type="component" value="Unassembled WGS sequence"/>
</dbReference>
<proteinExistence type="predicted"/>
<sequence length="118" mass="14013">MRDEILSLQIVCHEEQIHKQQCVCLFIITLPDDINYDSIIEYMMGKYYKIFITVKEESSKNSVYVKYFTQVELSGETYSQKDIEVVTDTEDILNEYIRKTKEDDIIYAIYLKESQSLN</sequence>
<evidence type="ECO:0000313" key="2">
    <source>
        <dbReference type="Proteomes" id="UP001628156"/>
    </source>
</evidence>
<dbReference type="EMBL" id="BAAFRS010000021">
    <property type="protein sequence ID" value="GAB1219363.1"/>
    <property type="molecule type" value="Genomic_DNA"/>
</dbReference>
<accession>A0ABQ0D9C0</accession>
<name>A0ABQ0D9C0_9EUKA</name>